<protein>
    <submittedName>
        <fullName evidence="2">Uncharacterized protein</fullName>
    </submittedName>
</protein>
<dbReference type="EMBL" id="JANPWB010000003">
    <property type="protein sequence ID" value="KAJ1204502.1"/>
    <property type="molecule type" value="Genomic_DNA"/>
</dbReference>
<comment type="caution">
    <text evidence="2">The sequence shown here is derived from an EMBL/GenBank/DDBJ whole genome shotgun (WGS) entry which is preliminary data.</text>
</comment>
<organism evidence="2 3">
    <name type="scientific">Pleurodeles waltl</name>
    <name type="common">Iberian ribbed newt</name>
    <dbReference type="NCBI Taxonomy" id="8319"/>
    <lineage>
        <taxon>Eukaryota</taxon>
        <taxon>Metazoa</taxon>
        <taxon>Chordata</taxon>
        <taxon>Craniata</taxon>
        <taxon>Vertebrata</taxon>
        <taxon>Euteleostomi</taxon>
        <taxon>Amphibia</taxon>
        <taxon>Batrachia</taxon>
        <taxon>Caudata</taxon>
        <taxon>Salamandroidea</taxon>
        <taxon>Salamandridae</taxon>
        <taxon>Pleurodelinae</taxon>
        <taxon>Pleurodeles</taxon>
    </lineage>
</organism>
<dbReference type="AlphaFoldDB" id="A0AAV7VSQ5"/>
<reference evidence="2" key="1">
    <citation type="journal article" date="2022" name="bioRxiv">
        <title>Sequencing and chromosome-scale assembly of the giantPleurodeles waltlgenome.</title>
        <authorList>
            <person name="Brown T."/>
            <person name="Elewa A."/>
            <person name="Iarovenko S."/>
            <person name="Subramanian E."/>
            <person name="Araus A.J."/>
            <person name="Petzold A."/>
            <person name="Susuki M."/>
            <person name="Suzuki K.-i.T."/>
            <person name="Hayashi T."/>
            <person name="Toyoda A."/>
            <person name="Oliveira C."/>
            <person name="Osipova E."/>
            <person name="Leigh N.D."/>
            <person name="Simon A."/>
            <person name="Yun M.H."/>
        </authorList>
    </citation>
    <scope>NUCLEOTIDE SEQUENCE</scope>
    <source>
        <strain evidence="2">20211129_DDA</strain>
        <tissue evidence="2">Liver</tissue>
    </source>
</reference>
<sequence length="83" mass="9099">MCAPQNPEERRKAAGAAQWWRDAVELRRTRRGAARILLRGTAAVVRLPGEAGKARSSNSERSWSGRGDGGTLELASRKDLARQ</sequence>
<dbReference type="Proteomes" id="UP001066276">
    <property type="component" value="Chromosome 2_1"/>
</dbReference>
<proteinExistence type="predicted"/>
<gene>
    <name evidence="2" type="ORF">NDU88_008279</name>
</gene>
<feature type="region of interest" description="Disordered" evidence="1">
    <location>
        <begin position="49"/>
        <end position="83"/>
    </location>
</feature>
<name>A0AAV7VSQ5_PLEWA</name>
<keyword evidence="3" id="KW-1185">Reference proteome</keyword>
<evidence type="ECO:0000256" key="1">
    <source>
        <dbReference type="SAM" id="MobiDB-lite"/>
    </source>
</evidence>
<accession>A0AAV7VSQ5</accession>
<evidence type="ECO:0000313" key="3">
    <source>
        <dbReference type="Proteomes" id="UP001066276"/>
    </source>
</evidence>
<evidence type="ECO:0000313" key="2">
    <source>
        <dbReference type="EMBL" id="KAJ1204502.1"/>
    </source>
</evidence>